<feature type="region of interest" description="Disordered" evidence="1">
    <location>
        <begin position="489"/>
        <end position="559"/>
    </location>
</feature>
<proteinExistence type="predicted"/>
<dbReference type="SMART" id="SM01008">
    <property type="entry name" value="Ald_Xan_dh_C"/>
    <property type="match status" value="1"/>
</dbReference>
<feature type="non-terminal residue" evidence="3">
    <location>
        <position position="559"/>
    </location>
</feature>
<dbReference type="Pfam" id="PF02738">
    <property type="entry name" value="MoCoBD_1"/>
    <property type="match status" value="1"/>
</dbReference>
<dbReference type="InterPro" id="IPR000674">
    <property type="entry name" value="Ald_Oxase/Xan_DH_a/b"/>
</dbReference>
<feature type="compositionally biased region" description="Gly residues" evidence="1">
    <location>
        <begin position="509"/>
        <end position="537"/>
    </location>
</feature>
<name>T0Z9V6_9ZZZZ</name>
<dbReference type="InterPro" id="IPR008274">
    <property type="entry name" value="AldOxase/xan_DH_MoCoBD1"/>
</dbReference>
<dbReference type="AlphaFoldDB" id="T0Z9V6"/>
<gene>
    <name evidence="3" type="ORF">B1B_19539</name>
</gene>
<dbReference type="SUPFAM" id="SSF54665">
    <property type="entry name" value="CO dehydrogenase molybdoprotein N-domain-like"/>
    <property type="match status" value="1"/>
</dbReference>
<dbReference type="Gene3D" id="3.90.1170.50">
    <property type="entry name" value="Aldehyde oxidase/xanthine dehydrogenase, a/b hammerhead"/>
    <property type="match status" value="1"/>
</dbReference>
<dbReference type="InterPro" id="IPR036856">
    <property type="entry name" value="Ald_Oxase/Xan_DH_a/b_sf"/>
</dbReference>
<feature type="domain" description="Aldehyde oxidase/xanthine dehydrogenase a/b hammerhead" evidence="2">
    <location>
        <begin position="42"/>
        <end position="148"/>
    </location>
</feature>
<dbReference type="Gene3D" id="3.30.365.10">
    <property type="entry name" value="Aldehyde oxidase/xanthine dehydrogenase, molybdopterin binding domain"/>
    <property type="match status" value="3"/>
</dbReference>
<dbReference type="GO" id="GO:0005506">
    <property type="term" value="F:iron ion binding"/>
    <property type="evidence" value="ECO:0007669"/>
    <property type="project" value="InterPro"/>
</dbReference>
<protein>
    <submittedName>
        <fullName evidence="3">Aldehyde oxidase and xanthine dehydrogenase, molybdopterin binding protein</fullName>
    </submittedName>
</protein>
<dbReference type="PANTHER" id="PTHR11908:SF157">
    <property type="entry name" value="XANTHINE DEHYDROGENASE SUBUNIT D-RELATED"/>
    <property type="match status" value="1"/>
</dbReference>
<dbReference type="SUPFAM" id="SSF56003">
    <property type="entry name" value="Molybdenum cofactor-binding domain"/>
    <property type="match status" value="1"/>
</dbReference>
<dbReference type="PANTHER" id="PTHR11908">
    <property type="entry name" value="XANTHINE DEHYDROGENASE"/>
    <property type="match status" value="1"/>
</dbReference>
<sequence>MAKSASDPGGRTAEVRSNPASTVGYRLIGRRLPLVDAALKVTGRAEYTDDLKRPGLLVGRLLKSTQAHARIVEVEVSAARALPGVAAVLTGERFPTPFGVLPMTHDETALAVEKVRHYGEWVAAVAAQDEETCEEAFRRIRVRYEPLPVYDDPEAGQRPVAEKIHARALRDTNIQKEVFQHFGDVPRAFREAYAEVKVQGRFAGVNHGFTEPHCVLAEATPDGRLTVWSATQVPHYLHRALSEVLGLPLHRIRVIKPEVGGGFGGKSDPFPHEIACAALAVETGRAVKLLLDREDVFYVNHGRHPTRNTVRLAANEAGEFTALDVGALLDGGAFSSFGVVTTYYNGVLALGPYRLPAFRYHGVRAYTNHPPSGAMRAHGGTNIRYSLEMAVDALAERLGRDPLALRLQNLLSANTQTVNEFRITSNGARDCLTAVRERSRWKERFRQLPFGEGIGVACGFYISGSNSPIHFTPRFPQCTVHLKVDMDGGGDHPLRGRRHRPGLQDPARPGGGRGPGDPDGPDPGGGGGLRHGPGGPGELLLPGHLHDGQRGQTCRRGAS</sequence>
<reference evidence="3" key="2">
    <citation type="journal article" date="2014" name="ISME J.">
        <title>Microbial stratification in low pH oxic and suboxic macroscopic growths along an acid mine drainage.</title>
        <authorList>
            <person name="Mendez-Garcia C."/>
            <person name="Mesa V."/>
            <person name="Sprenger R.R."/>
            <person name="Richter M."/>
            <person name="Diez M.S."/>
            <person name="Solano J."/>
            <person name="Bargiela R."/>
            <person name="Golyshina O.V."/>
            <person name="Manteca A."/>
            <person name="Ramos J.L."/>
            <person name="Gallego J.R."/>
            <person name="Llorente I."/>
            <person name="Martins Dos Santos V.A."/>
            <person name="Jensen O.N."/>
            <person name="Pelaez A.I."/>
            <person name="Sanchez J."/>
            <person name="Ferrer M."/>
        </authorList>
    </citation>
    <scope>NUCLEOTIDE SEQUENCE</scope>
</reference>
<organism evidence="3">
    <name type="scientific">mine drainage metagenome</name>
    <dbReference type="NCBI Taxonomy" id="410659"/>
    <lineage>
        <taxon>unclassified sequences</taxon>
        <taxon>metagenomes</taxon>
        <taxon>ecological metagenomes</taxon>
    </lineage>
</organism>
<dbReference type="FunFam" id="3.30.365.10:FF:000001">
    <property type="entry name" value="Xanthine dehydrogenase oxidase"/>
    <property type="match status" value="1"/>
</dbReference>
<accession>T0Z9V6</accession>
<dbReference type="EMBL" id="AUZY01013125">
    <property type="protein sequence ID" value="EQD26550.1"/>
    <property type="molecule type" value="Genomic_DNA"/>
</dbReference>
<evidence type="ECO:0000256" key="1">
    <source>
        <dbReference type="SAM" id="MobiDB-lite"/>
    </source>
</evidence>
<reference evidence="3" key="1">
    <citation type="submission" date="2013-08" db="EMBL/GenBank/DDBJ databases">
        <authorList>
            <person name="Mendez C."/>
            <person name="Richter M."/>
            <person name="Ferrer M."/>
            <person name="Sanchez J."/>
        </authorList>
    </citation>
    <scope>NUCLEOTIDE SEQUENCE</scope>
</reference>
<evidence type="ECO:0000259" key="2">
    <source>
        <dbReference type="SMART" id="SM01008"/>
    </source>
</evidence>
<dbReference type="InterPro" id="IPR037165">
    <property type="entry name" value="AldOxase/xan_DH_Mopterin-bd_sf"/>
</dbReference>
<dbReference type="GO" id="GO:0016491">
    <property type="term" value="F:oxidoreductase activity"/>
    <property type="evidence" value="ECO:0007669"/>
    <property type="project" value="InterPro"/>
</dbReference>
<evidence type="ECO:0000313" key="3">
    <source>
        <dbReference type="EMBL" id="EQD26550.1"/>
    </source>
</evidence>
<dbReference type="InterPro" id="IPR016208">
    <property type="entry name" value="Ald_Oxase/xanthine_DH-like"/>
</dbReference>
<comment type="caution">
    <text evidence="3">The sequence shown here is derived from an EMBL/GenBank/DDBJ whole genome shotgun (WGS) entry which is preliminary data.</text>
</comment>
<dbReference type="Pfam" id="PF01315">
    <property type="entry name" value="Ald_Xan_dh_C"/>
    <property type="match status" value="1"/>
</dbReference>